<keyword evidence="5 6" id="KW-0472">Membrane</keyword>
<feature type="transmembrane region" description="Helical" evidence="6">
    <location>
        <begin position="216"/>
        <end position="237"/>
    </location>
</feature>
<proteinExistence type="predicted"/>
<feature type="domain" description="Major facilitator superfamily (MFS) profile" evidence="7">
    <location>
        <begin position="9"/>
        <end position="414"/>
    </location>
</feature>
<comment type="subcellular location">
    <subcellularLocation>
        <location evidence="1">Cell membrane</location>
        <topology evidence="1">Multi-pass membrane protein</topology>
    </subcellularLocation>
</comment>
<evidence type="ECO:0000259" key="7">
    <source>
        <dbReference type="PROSITE" id="PS50850"/>
    </source>
</evidence>
<name>A0ABQ6JXK7_9MICO</name>
<dbReference type="InterPro" id="IPR020846">
    <property type="entry name" value="MFS_dom"/>
</dbReference>
<evidence type="ECO:0000256" key="2">
    <source>
        <dbReference type="ARBA" id="ARBA00022448"/>
    </source>
</evidence>
<feature type="transmembrane region" description="Helical" evidence="6">
    <location>
        <begin position="283"/>
        <end position="301"/>
    </location>
</feature>
<dbReference type="PROSITE" id="PS50850">
    <property type="entry name" value="MFS"/>
    <property type="match status" value="1"/>
</dbReference>
<keyword evidence="2" id="KW-0813">Transport</keyword>
<evidence type="ECO:0000256" key="4">
    <source>
        <dbReference type="ARBA" id="ARBA00022989"/>
    </source>
</evidence>
<keyword evidence="3 6" id="KW-0812">Transmembrane</keyword>
<feature type="transmembrane region" description="Helical" evidence="6">
    <location>
        <begin position="249"/>
        <end position="274"/>
    </location>
</feature>
<dbReference type="RefSeq" id="WP_284301149.1">
    <property type="nucleotide sequence ID" value="NZ_BSVA01000001.1"/>
</dbReference>
<dbReference type="EMBL" id="BSVA01000001">
    <property type="protein sequence ID" value="GMA92407.1"/>
    <property type="molecule type" value="Genomic_DNA"/>
</dbReference>
<accession>A0ABQ6JXK7</accession>
<dbReference type="CDD" id="cd06174">
    <property type="entry name" value="MFS"/>
    <property type="match status" value="1"/>
</dbReference>
<dbReference type="SUPFAM" id="SSF103473">
    <property type="entry name" value="MFS general substrate transporter"/>
    <property type="match status" value="1"/>
</dbReference>
<dbReference type="PANTHER" id="PTHR42718:SF9">
    <property type="entry name" value="MAJOR FACILITATOR SUPERFAMILY MULTIDRUG TRANSPORTER MFSC"/>
    <property type="match status" value="1"/>
</dbReference>
<gene>
    <name evidence="8" type="ORF">GCM10025869_29360</name>
</gene>
<evidence type="ECO:0000256" key="6">
    <source>
        <dbReference type="SAM" id="Phobius"/>
    </source>
</evidence>
<dbReference type="InterPro" id="IPR036259">
    <property type="entry name" value="MFS_trans_sf"/>
</dbReference>
<evidence type="ECO:0000256" key="3">
    <source>
        <dbReference type="ARBA" id="ARBA00022692"/>
    </source>
</evidence>
<dbReference type="Gene3D" id="1.20.1250.20">
    <property type="entry name" value="MFS general substrate transporter like domains"/>
    <property type="match status" value="2"/>
</dbReference>
<protein>
    <submittedName>
        <fullName evidence="8">MFS transporter</fullName>
    </submittedName>
</protein>
<evidence type="ECO:0000313" key="9">
    <source>
        <dbReference type="Proteomes" id="UP001157069"/>
    </source>
</evidence>
<feature type="transmembrane region" description="Helical" evidence="6">
    <location>
        <begin position="71"/>
        <end position="90"/>
    </location>
</feature>
<evidence type="ECO:0000256" key="1">
    <source>
        <dbReference type="ARBA" id="ARBA00004651"/>
    </source>
</evidence>
<evidence type="ECO:0000313" key="8">
    <source>
        <dbReference type="EMBL" id="GMA92407.1"/>
    </source>
</evidence>
<feature type="transmembrane region" description="Helical" evidence="6">
    <location>
        <begin position="41"/>
        <end position="59"/>
    </location>
</feature>
<feature type="transmembrane region" description="Helical" evidence="6">
    <location>
        <begin position="96"/>
        <end position="121"/>
    </location>
</feature>
<dbReference type="Pfam" id="PF07690">
    <property type="entry name" value="MFS_1"/>
    <property type="match status" value="2"/>
</dbReference>
<keyword evidence="4 6" id="KW-1133">Transmembrane helix</keyword>
<feature type="transmembrane region" description="Helical" evidence="6">
    <location>
        <begin position="307"/>
        <end position="328"/>
    </location>
</feature>
<organism evidence="8 9">
    <name type="scientific">Homoserinibacter gongjuensis</name>
    <dbReference type="NCBI Taxonomy" id="1162968"/>
    <lineage>
        <taxon>Bacteria</taxon>
        <taxon>Bacillati</taxon>
        <taxon>Actinomycetota</taxon>
        <taxon>Actinomycetes</taxon>
        <taxon>Micrococcales</taxon>
        <taxon>Microbacteriaceae</taxon>
        <taxon>Homoserinibacter</taxon>
    </lineage>
</organism>
<dbReference type="PANTHER" id="PTHR42718">
    <property type="entry name" value="MAJOR FACILITATOR SUPERFAMILY MULTIDRUG TRANSPORTER MFSC"/>
    <property type="match status" value="1"/>
</dbReference>
<feature type="transmembrane region" description="Helical" evidence="6">
    <location>
        <begin position="389"/>
        <end position="408"/>
    </location>
</feature>
<keyword evidence="9" id="KW-1185">Reference proteome</keyword>
<feature type="transmembrane region" description="Helical" evidence="6">
    <location>
        <begin position="349"/>
        <end position="369"/>
    </location>
</feature>
<feature type="transmembrane region" description="Helical" evidence="6">
    <location>
        <begin position="164"/>
        <end position="183"/>
    </location>
</feature>
<dbReference type="Proteomes" id="UP001157069">
    <property type="component" value="Unassembled WGS sequence"/>
</dbReference>
<evidence type="ECO:0000256" key="5">
    <source>
        <dbReference type="ARBA" id="ARBA00023136"/>
    </source>
</evidence>
<comment type="caution">
    <text evidence="8">The sequence shown here is derived from an EMBL/GenBank/DDBJ whole genome shotgun (WGS) entry which is preliminary data.</text>
</comment>
<sequence>MNSARSWVVFAGAAFAYLVGVMQRTSFGVAGVDATDRFEVNAAAISVVAVVQIVVYAVLQIPVGVLADRFGAPPLIIVGAVTMAVGQGLLALSGGIGFALVARVLVGAGDALTFVSVIRLLPGWFEGRILPQLSQWVGMTGQLGQIVSAFPFALMLHLQGWTPAFLLAAAAGLLAAGLGLATLRRGADRVTTAEIRTIEPSELGLRASFGRPGTQLGFWAHLLAGTVPTMLGILWGYPFLTAGLGYDPGTASGVFVLMVVGTFVSGPIVGLLVARHPLRRSDLVLAITWGVYAIWAVVLLWQPQPPIWLVALLFLGVGVCGPASLVGLDVARSSNPRHAYGSATGIANTGGFVGGFIGMLLVGVVLDIVDEVRVAQGAASDLYSLDGFRIAFLSAYLIAIVGTVGLLWKRAHTRRRMYEESGIVIAPLWVALISARGKKRPPRVRE</sequence>
<dbReference type="InterPro" id="IPR011701">
    <property type="entry name" value="MFS"/>
</dbReference>
<reference evidence="9" key="1">
    <citation type="journal article" date="2019" name="Int. J. Syst. Evol. Microbiol.">
        <title>The Global Catalogue of Microorganisms (GCM) 10K type strain sequencing project: providing services to taxonomists for standard genome sequencing and annotation.</title>
        <authorList>
            <consortium name="The Broad Institute Genomics Platform"/>
            <consortium name="The Broad Institute Genome Sequencing Center for Infectious Disease"/>
            <person name="Wu L."/>
            <person name="Ma J."/>
        </authorList>
    </citation>
    <scope>NUCLEOTIDE SEQUENCE [LARGE SCALE GENOMIC DNA]</scope>
    <source>
        <strain evidence="9">NBRC 108755</strain>
    </source>
</reference>